<protein>
    <submittedName>
        <fullName evidence="1">Uncharacterized protein</fullName>
    </submittedName>
</protein>
<dbReference type="EMBL" id="FOGL01000016">
    <property type="protein sequence ID" value="SES04975.1"/>
    <property type="molecule type" value="Genomic_DNA"/>
</dbReference>
<proteinExistence type="predicted"/>
<name>A0A1H9U676_9BACI</name>
<dbReference type="RefSeq" id="WP_089742493.1">
    <property type="nucleotide sequence ID" value="NZ_FOGL01000016.1"/>
</dbReference>
<dbReference type="AlphaFoldDB" id="A0A1H9U676"/>
<sequence length="99" mass="11114">MKSVEKLLVRHGLEMNNVEMTNDYATIAELIVAKEVQNDHEIIEVITTCDEVRLYGREGSVDPHMQALPLVEIDSHVRGITRWFNALGICTKVSGGSNY</sequence>
<accession>A0A1H9U676</accession>
<dbReference type="Proteomes" id="UP000199687">
    <property type="component" value="Unassembled WGS sequence"/>
</dbReference>
<keyword evidence="2" id="KW-1185">Reference proteome</keyword>
<evidence type="ECO:0000313" key="2">
    <source>
        <dbReference type="Proteomes" id="UP000199687"/>
    </source>
</evidence>
<gene>
    <name evidence="1" type="ORF">SAMN04487944_11645</name>
</gene>
<reference evidence="1 2" key="1">
    <citation type="submission" date="2016-10" db="EMBL/GenBank/DDBJ databases">
        <authorList>
            <person name="de Groot N.N."/>
        </authorList>
    </citation>
    <scope>NUCLEOTIDE SEQUENCE [LARGE SCALE GENOMIC DNA]</scope>
    <source>
        <strain evidence="1 2">CGMCC 1.7727</strain>
    </source>
</reference>
<organism evidence="1 2">
    <name type="scientific">Gracilibacillus ureilyticus</name>
    <dbReference type="NCBI Taxonomy" id="531814"/>
    <lineage>
        <taxon>Bacteria</taxon>
        <taxon>Bacillati</taxon>
        <taxon>Bacillota</taxon>
        <taxon>Bacilli</taxon>
        <taxon>Bacillales</taxon>
        <taxon>Bacillaceae</taxon>
        <taxon>Gracilibacillus</taxon>
    </lineage>
</organism>
<evidence type="ECO:0000313" key="1">
    <source>
        <dbReference type="EMBL" id="SES04975.1"/>
    </source>
</evidence>